<feature type="domain" description="Glycosyl transferase family 1" evidence="2">
    <location>
        <begin position="205"/>
        <end position="361"/>
    </location>
</feature>
<evidence type="ECO:0000256" key="1">
    <source>
        <dbReference type="ARBA" id="ARBA00022679"/>
    </source>
</evidence>
<dbReference type="EMBL" id="MFZO01000002">
    <property type="protein sequence ID" value="OGK25837.1"/>
    <property type="molecule type" value="Genomic_DNA"/>
</dbReference>
<dbReference type="PANTHER" id="PTHR46401:SF2">
    <property type="entry name" value="GLYCOSYLTRANSFERASE WBBK-RELATED"/>
    <property type="match status" value="1"/>
</dbReference>
<sequence>MKESKNMKLGIDISQIVYKGTGVARFTQGLTDAILNFDKKNKWIFFFSSLRRNIDPELGKKISEKGHSLIKWKIPPTLLSFFWNDLHFISKHLTSNILHLTSFDWFITSDWTEPPLPVNKATIVHDLVYLRYPETVDSKILTTQKKRLSLVKHESKIIFADSNATKQDLIDLLQIDSKKIHVNYPGVEVKKPSKEQVNLALKKYNLKKPFILTVGKIEPRKNIPRLVEAFKKNNKKSIDLVIVGPKGWDISLYPPAGRVGRYNDILNNIHFLGLIPDIDLFALYSACLIFVFPSIWEGFGYPVVEAMRLGAPIATSNTSSLKEVVDDSALLFNPLSVNEMYQCIDTLIHDDSLRIELSKKAVERSKMFTWLNYYDKFISVLKNPLTR</sequence>
<name>A0A1F7H390_9BACT</name>
<organism evidence="3 4">
    <name type="scientific">Candidatus Roizmanbacteria bacterium RIFCSPHIGHO2_02_FULL_38_11</name>
    <dbReference type="NCBI Taxonomy" id="1802039"/>
    <lineage>
        <taxon>Bacteria</taxon>
        <taxon>Candidatus Roizmaniibacteriota</taxon>
    </lineage>
</organism>
<protein>
    <recommendedName>
        <fullName evidence="2">Glycosyl transferase family 1 domain-containing protein</fullName>
    </recommendedName>
</protein>
<dbReference type="CDD" id="cd03809">
    <property type="entry name" value="GT4_MtfB-like"/>
    <property type="match status" value="1"/>
</dbReference>
<evidence type="ECO:0000313" key="4">
    <source>
        <dbReference type="Proteomes" id="UP000177913"/>
    </source>
</evidence>
<proteinExistence type="predicted"/>
<dbReference type="SUPFAM" id="SSF53756">
    <property type="entry name" value="UDP-Glycosyltransferase/glycogen phosphorylase"/>
    <property type="match status" value="1"/>
</dbReference>
<dbReference type="Pfam" id="PF00534">
    <property type="entry name" value="Glycos_transf_1"/>
    <property type="match status" value="1"/>
</dbReference>
<evidence type="ECO:0000259" key="2">
    <source>
        <dbReference type="Pfam" id="PF00534"/>
    </source>
</evidence>
<dbReference type="GO" id="GO:0016757">
    <property type="term" value="F:glycosyltransferase activity"/>
    <property type="evidence" value="ECO:0007669"/>
    <property type="project" value="InterPro"/>
</dbReference>
<keyword evidence="1" id="KW-0808">Transferase</keyword>
<dbReference type="PANTHER" id="PTHR46401">
    <property type="entry name" value="GLYCOSYLTRANSFERASE WBBK-RELATED"/>
    <property type="match status" value="1"/>
</dbReference>
<dbReference type="AlphaFoldDB" id="A0A1F7H390"/>
<accession>A0A1F7H390</accession>
<evidence type="ECO:0000313" key="3">
    <source>
        <dbReference type="EMBL" id="OGK25837.1"/>
    </source>
</evidence>
<gene>
    <name evidence="3" type="ORF">A3C25_02925</name>
</gene>
<dbReference type="Proteomes" id="UP000177913">
    <property type="component" value="Unassembled WGS sequence"/>
</dbReference>
<dbReference type="Gene3D" id="3.40.50.2000">
    <property type="entry name" value="Glycogen Phosphorylase B"/>
    <property type="match status" value="2"/>
</dbReference>
<dbReference type="InterPro" id="IPR001296">
    <property type="entry name" value="Glyco_trans_1"/>
</dbReference>
<reference evidence="3 4" key="1">
    <citation type="journal article" date="2016" name="Nat. Commun.">
        <title>Thousands of microbial genomes shed light on interconnected biogeochemical processes in an aquifer system.</title>
        <authorList>
            <person name="Anantharaman K."/>
            <person name="Brown C.T."/>
            <person name="Hug L.A."/>
            <person name="Sharon I."/>
            <person name="Castelle C.J."/>
            <person name="Probst A.J."/>
            <person name="Thomas B.C."/>
            <person name="Singh A."/>
            <person name="Wilkins M.J."/>
            <person name="Karaoz U."/>
            <person name="Brodie E.L."/>
            <person name="Williams K.H."/>
            <person name="Hubbard S.S."/>
            <person name="Banfield J.F."/>
        </authorList>
    </citation>
    <scope>NUCLEOTIDE SEQUENCE [LARGE SCALE GENOMIC DNA]</scope>
</reference>
<comment type="caution">
    <text evidence="3">The sequence shown here is derived from an EMBL/GenBank/DDBJ whole genome shotgun (WGS) entry which is preliminary data.</text>
</comment>